<dbReference type="GO" id="GO:0004930">
    <property type="term" value="F:G protein-coupled receptor activity"/>
    <property type="evidence" value="ECO:0007669"/>
    <property type="project" value="UniProtKB-KW"/>
</dbReference>
<keyword evidence="6" id="KW-0552">Olfaction</keyword>
<evidence type="ECO:0000256" key="4">
    <source>
        <dbReference type="ARBA" id="ARBA00022606"/>
    </source>
</evidence>
<evidence type="ECO:0000256" key="7">
    <source>
        <dbReference type="ARBA" id="ARBA00022989"/>
    </source>
</evidence>
<evidence type="ECO:0000259" key="12">
    <source>
        <dbReference type="PROSITE" id="PS50262"/>
    </source>
</evidence>
<keyword evidence="8" id="KW-0675">Receptor</keyword>
<evidence type="ECO:0000256" key="3">
    <source>
        <dbReference type="ARBA" id="ARBA00022475"/>
    </source>
</evidence>
<dbReference type="GO" id="GO:0005886">
    <property type="term" value="C:plasma membrane"/>
    <property type="evidence" value="ECO:0007669"/>
    <property type="project" value="UniProtKB-SubCell"/>
</dbReference>
<dbReference type="GeneTree" id="ENSGT01150000286947"/>
<dbReference type="HOGENOM" id="CLU_012526_1_2_1"/>
<evidence type="ECO:0000256" key="2">
    <source>
        <dbReference type="ARBA" id="ARBA00004651"/>
    </source>
</evidence>
<evidence type="ECO:0000256" key="5">
    <source>
        <dbReference type="ARBA" id="ARBA00022692"/>
    </source>
</evidence>
<dbReference type="PANTHER" id="PTHR26453">
    <property type="entry name" value="OLFACTORY RECEPTOR"/>
    <property type="match status" value="1"/>
</dbReference>
<proteinExistence type="predicted"/>
<keyword evidence="4" id="KW-0716">Sensory transduction</keyword>
<keyword evidence="5 11" id="KW-0812">Transmembrane</keyword>
<reference evidence="13" key="1">
    <citation type="submission" date="2024-06" db="UniProtKB">
        <authorList>
            <consortium name="Ensembl"/>
        </authorList>
    </citation>
    <scope>IDENTIFICATION</scope>
</reference>
<keyword evidence="7 11" id="KW-1133">Transmembrane helix</keyword>
<dbReference type="PRINTS" id="PR00245">
    <property type="entry name" value="OLFACTORYR"/>
</dbReference>
<dbReference type="SUPFAM" id="SSF81321">
    <property type="entry name" value="Family A G protein-coupled receptor-like"/>
    <property type="match status" value="1"/>
</dbReference>
<keyword evidence="9 11" id="KW-0472">Membrane</keyword>
<evidence type="ECO:0000313" key="13">
    <source>
        <dbReference type="Ensembl" id="ENSMPUP00000007517.1"/>
    </source>
</evidence>
<accession>M3Y860</accession>
<dbReference type="AlphaFoldDB" id="M3Y860"/>
<comment type="function">
    <text evidence="1">Putative odorant or sperm cell receptor.</text>
</comment>
<evidence type="ECO:0000256" key="10">
    <source>
        <dbReference type="ARBA" id="ARBA00023224"/>
    </source>
</evidence>
<keyword evidence="3" id="KW-1003">Cell membrane</keyword>
<dbReference type="eggNOG" id="ENOG502SMCM">
    <property type="taxonomic scope" value="Eukaryota"/>
</dbReference>
<evidence type="ECO:0000256" key="8">
    <source>
        <dbReference type="ARBA" id="ARBA00023040"/>
    </source>
</evidence>
<dbReference type="InterPro" id="IPR017452">
    <property type="entry name" value="GPCR_Rhodpsn_7TM"/>
</dbReference>
<feature type="transmembrane region" description="Helical" evidence="11">
    <location>
        <begin position="239"/>
        <end position="256"/>
    </location>
</feature>
<dbReference type="InParanoid" id="M3Y860"/>
<name>M3Y860_MUSPF</name>
<evidence type="ECO:0000256" key="6">
    <source>
        <dbReference type="ARBA" id="ARBA00022725"/>
    </source>
</evidence>
<dbReference type="InterPro" id="IPR000276">
    <property type="entry name" value="GPCR_Rhodpsn"/>
</dbReference>
<dbReference type="Gene3D" id="1.20.1070.10">
    <property type="entry name" value="Rhodopsin 7-helix transmembrane proteins"/>
    <property type="match status" value="1"/>
</dbReference>
<keyword evidence="8" id="KW-0297">G-protein coupled receptor</keyword>
<dbReference type="InterPro" id="IPR000725">
    <property type="entry name" value="Olfact_rcpt"/>
</dbReference>
<evidence type="ECO:0000256" key="11">
    <source>
        <dbReference type="SAM" id="Phobius"/>
    </source>
</evidence>
<protein>
    <recommendedName>
        <fullName evidence="12">G-protein coupled receptors family 1 profile domain-containing protein</fullName>
    </recommendedName>
</protein>
<feature type="transmembrane region" description="Helical" evidence="11">
    <location>
        <begin position="268"/>
        <end position="288"/>
    </location>
</feature>
<sequence>MIPDFLPVGRFILLGFSDQPQLETALLLVVSAIHILTLAGNAAIVLVSLDPRAPHPMYFFLKNITFITFSSLSFLDLCFTTSIVLHMLWNLEGPEKTISYPGCVIHLTALGLGSTECVLLTTCDRFSAICQPLVAMHLKLLRRLDAVAWTSGFVEATVQTTLVFQLTLQPPHSDFTCKEPALIEIACVDTASLEELSVAGVLCSAIPPGLILVSRGCIARSVRMESAGGRRKASGTSGFPLLVTVLFFGTSVSVSMQPKSKDTQNHRSFLSLFSTAVTPSLNPLIYALRHEEVKWALRRLLGRDPHRGNV</sequence>
<dbReference type="STRING" id="9669.ENSMPUP00000007517"/>
<evidence type="ECO:0000256" key="9">
    <source>
        <dbReference type="ARBA" id="ARBA00023136"/>
    </source>
</evidence>
<dbReference type="EMBL" id="AEYP01104145">
    <property type="status" value="NOT_ANNOTATED_CDS"/>
    <property type="molecule type" value="Genomic_DNA"/>
</dbReference>
<feature type="transmembrane region" description="Helical" evidence="11">
    <location>
        <begin position="59"/>
        <end position="89"/>
    </location>
</feature>
<dbReference type="PROSITE" id="PS50262">
    <property type="entry name" value="G_PROTEIN_RECEP_F1_2"/>
    <property type="match status" value="1"/>
</dbReference>
<organism evidence="13">
    <name type="scientific">Mustela putorius furo</name>
    <name type="common">European domestic ferret</name>
    <name type="synonym">Mustela furo</name>
    <dbReference type="NCBI Taxonomy" id="9669"/>
    <lineage>
        <taxon>Eukaryota</taxon>
        <taxon>Metazoa</taxon>
        <taxon>Chordata</taxon>
        <taxon>Craniata</taxon>
        <taxon>Vertebrata</taxon>
        <taxon>Euteleostomi</taxon>
        <taxon>Mammalia</taxon>
        <taxon>Eutheria</taxon>
        <taxon>Laurasiatheria</taxon>
        <taxon>Carnivora</taxon>
        <taxon>Caniformia</taxon>
        <taxon>Musteloidea</taxon>
        <taxon>Mustelidae</taxon>
        <taxon>Mustelinae</taxon>
        <taxon>Mustela</taxon>
    </lineage>
</organism>
<keyword evidence="10" id="KW-0807">Transducer</keyword>
<comment type="subcellular location">
    <subcellularLocation>
        <location evidence="2">Cell membrane</location>
        <topology evidence="2">Multi-pass membrane protein</topology>
    </subcellularLocation>
</comment>
<dbReference type="GO" id="GO:0004984">
    <property type="term" value="F:olfactory receptor activity"/>
    <property type="evidence" value="ECO:0007669"/>
    <property type="project" value="InterPro"/>
</dbReference>
<feature type="transmembrane region" description="Helical" evidence="11">
    <location>
        <begin position="25"/>
        <end position="47"/>
    </location>
</feature>
<dbReference type="Pfam" id="PF13853">
    <property type="entry name" value="7tm_4"/>
    <property type="match status" value="1"/>
</dbReference>
<dbReference type="Ensembl" id="ENSMPUT00000007638.1">
    <property type="protein sequence ID" value="ENSMPUP00000007517.1"/>
    <property type="gene ID" value="ENSMPUG00000007573.1"/>
</dbReference>
<feature type="domain" description="G-protein coupled receptors family 1 profile" evidence="12">
    <location>
        <begin position="40"/>
        <end position="286"/>
    </location>
</feature>
<evidence type="ECO:0000256" key="1">
    <source>
        <dbReference type="ARBA" id="ARBA00003929"/>
    </source>
</evidence>
<dbReference type="PROSITE" id="PS00237">
    <property type="entry name" value="G_PROTEIN_RECEP_F1_1"/>
    <property type="match status" value="1"/>
</dbReference>